<keyword evidence="1" id="KW-0479">Metal-binding</keyword>
<keyword evidence="1" id="KW-0863">Zinc-finger</keyword>
<evidence type="ECO:0000313" key="6">
    <source>
        <dbReference type="Proteomes" id="UP000483672"/>
    </source>
</evidence>
<evidence type="ECO:0000313" key="7">
    <source>
        <dbReference type="Proteomes" id="UP000614610"/>
    </source>
</evidence>
<evidence type="ECO:0000256" key="2">
    <source>
        <dbReference type="SAM" id="MobiDB-lite"/>
    </source>
</evidence>
<evidence type="ECO:0000259" key="3">
    <source>
        <dbReference type="PROSITE" id="PS50157"/>
    </source>
</evidence>
<protein>
    <recommendedName>
        <fullName evidence="3">C2H2-type domain-containing protein</fullName>
    </recommendedName>
</protein>
<gene>
    <name evidence="5" type="ORF">TWF191_000593</name>
    <name evidence="4" type="ORF">TWF679_001971</name>
</gene>
<dbReference type="EMBL" id="WIPF01000105">
    <property type="protein sequence ID" value="KAF3208734.1"/>
    <property type="molecule type" value="Genomic_DNA"/>
</dbReference>
<feature type="region of interest" description="Disordered" evidence="2">
    <location>
        <begin position="114"/>
        <end position="149"/>
    </location>
</feature>
<dbReference type="Proteomes" id="UP000483672">
    <property type="component" value="Unassembled WGS sequence"/>
</dbReference>
<dbReference type="Proteomes" id="UP000614610">
    <property type="component" value="Unassembled WGS sequence"/>
</dbReference>
<reference evidence="4 6" key="1">
    <citation type="submission" date="2019-06" db="EMBL/GenBank/DDBJ databases">
        <authorList>
            <person name="Palmer J.M."/>
        </authorList>
    </citation>
    <scope>NUCLEOTIDE SEQUENCE</scope>
    <source>
        <strain evidence="5 6">TWF191</strain>
        <strain evidence="4">TWF679</strain>
    </source>
</reference>
<evidence type="ECO:0000313" key="5">
    <source>
        <dbReference type="EMBL" id="KAF3208734.1"/>
    </source>
</evidence>
<dbReference type="OrthoDB" id="10266820at2759"/>
<accession>A0A6G1LZI7</accession>
<feature type="region of interest" description="Disordered" evidence="2">
    <location>
        <begin position="169"/>
        <end position="212"/>
    </location>
</feature>
<evidence type="ECO:0000256" key="1">
    <source>
        <dbReference type="PROSITE-ProRule" id="PRU00042"/>
    </source>
</evidence>
<evidence type="ECO:0000313" key="4">
    <source>
        <dbReference type="EMBL" id="KAF3198645.1"/>
    </source>
</evidence>
<name>A0A6G1LZI7_ORBOL</name>
<feature type="compositionally biased region" description="Basic and acidic residues" evidence="2">
    <location>
        <begin position="169"/>
        <end position="204"/>
    </location>
</feature>
<dbReference type="EMBL" id="WIWT01000130">
    <property type="protein sequence ID" value="KAF3198645.1"/>
    <property type="molecule type" value="Genomic_DNA"/>
</dbReference>
<dbReference type="AlphaFoldDB" id="A0A6G1LZI7"/>
<feature type="domain" description="C2H2-type" evidence="3">
    <location>
        <begin position="248"/>
        <end position="280"/>
    </location>
</feature>
<proteinExistence type="predicted"/>
<organism evidence="4 7">
    <name type="scientific">Orbilia oligospora</name>
    <name type="common">Nematode-trapping fungus</name>
    <name type="synonym">Arthrobotrys oligospora</name>
    <dbReference type="NCBI Taxonomy" id="2813651"/>
    <lineage>
        <taxon>Eukaryota</taxon>
        <taxon>Fungi</taxon>
        <taxon>Dikarya</taxon>
        <taxon>Ascomycota</taxon>
        <taxon>Pezizomycotina</taxon>
        <taxon>Orbiliomycetes</taxon>
        <taxon>Orbiliales</taxon>
        <taxon>Orbiliaceae</taxon>
        <taxon>Orbilia</taxon>
    </lineage>
</organism>
<comment type="caution">
    <text evidence="4">The sequence shown here is derived from an EMBL/GenBank/DDBJ whole genome shotgun (WGS) entry which is preliminary data.</text>
</comment>
<dbReference type="GO" id="GO:0008270">
    <property type="term" value="F:zinc ion binding"/>
    <property type="evidence" value="ECO:0007669"/>
    <property type="project" value="UniProtKB-KW"/>
</dbReference>
<sequence>MYLDNFDLSQPLLPQFTSWHQFNLYSTWLEHCTEDHQDGFDNRWKFFEDLIEYSRARRLLESDMRSSPTYPMESLTGTAASLITPLNDNTPFPQIHPLPTNVTLNDFDIPGGMVPSPPMTLPTLSPTNSISPPFNPNGHDGSPESQSELIDDGNFKLKRTDVKRQIQEISLEKAMENRSERNDQKKATERSEKKKTADRCRVEKNASGLKPRKERTLKCPELECKSTVPWSNKKKFQDHLSGHDIRCFVCELCGNDFSRLDNAVDHLLKSKELSHVENRGLLLAKKIEKEFEINSQSSESSTPSFTYEIPLLQIHTL</sequence>
<dbReference type="InterPro" id="IPR013087">
    <property type="entry name" value="Znf_C2H2_type"/>
</dbReference>
<keyword evidence="1" id="KW-0862">Zinc</keyword>
<dbReference type="PROSITE" id="PS50157">
    <property type="entry name" value="ZINC_FINGER_C2H2_2"/>
    <property type="match status" value="1"/>
</dbReference>